<accession>A0A9D2M4N8</accession>
<reference evidence="5" key="2">
    <citation type="submission" date="2021-04" db="EMBL/GenBank/DDBJ databases">
        <authorList>
            <person name="Gilroy R."/>
        </authorList>
    </citation>
    <scope>NUCLEOTIDE SEQUENCE</scope>
    <source>
        <strain evidence="5">ChiBcec8-14828</strain>
    </source>
</reference>
<reference evidence="5" key="1">
    <citation type="journal article" date="2021" name="PeerJ">
        <title>Extensive microbial diversity within the chicken gut microbiome revealed by metagenomics and culture.</title>
        <authorList>
            <person name="Gilroy R."/>
            <person name="Ravi A."/>
            <person name="Getino M."/>
            <person name="Pursley I."/>
            <person name="Horton D.L."/>
            <person name="Alikhan N.F."/>
            <person name="Baker D."/>
            <person name="Gharbi K."/>
            <person name="Hall N."/>
            <person name="Watson M."/>
            <person name="Adriaenssens E.M."/>
            <person name="Foster-Nyarko E."/>
            <person name="Jarju S."/>
            <person name="Secka A."/>
            <person name="Antonio M."/>
            <person name="Oren A."/>
            <person name="Chaudhuri R.R."/>
            <person name="La Ragione R."/>
            <person name="Hildebrand F."/>
            <person name="Pallen M.J."/>
        </authorList>
    </citation>
    <scope>NUCLEOTIDE SEQUENCE</scope>
    <source>
        <strain evidence="5">ChiBcec8-14828</strain>
    </source>
</reference>
<dbReference type="SMART" id="SM00345">
    <property type="entry name" value="HTH_GNTR"/>
    <property type="match status" value="1"/>
</dbReference>
<dbReference type="CDD" id="cd07377">
    <property type="entry name" value="WHTH_GntR"/>
    <property type="match status" value="1"/>
</dbReference>
<sequence length="127" mass="14150">MKWKIASDRPVYLQLIEQIQRAVLNGEYPPGSKFPTVRELAAQAGVNPNTMQKALQALEQSGLLCVENRTAGRVVTSDEALIRHLCGSEAQQTAQRFCREMAQMGKTAEETIELVRQCEKEGIFDGK</sequence>
<feature type="domain" description="HTH gntR-type" evidence="4">
    <location>
        <begin position="9"/>
        <end position="78"/>
    </location>
</feature>
<keyword evidence="2" id="KW-0238">DNA-binding</keyword>
<name>A0A9D2M4N8_9FIRM</name>
<dbReference type="InterPro" id="IPR036390">
    <property type="entry name" value="WH_DNA-bd_sf"/>
</dbReference>
<dbReference type="PROSITE" id="PS50949">
    <property type="entry name" value="HTH_GNTR"/>
    <property type="match status" value="1"/>
</dbReference>
<evidence type="ECO:0000256" key="2">
    <source>
        <dbReference type="ARBA" id="ARBA00023125"/>
    </source>
</evidence>
<dbReference type="EMBL" id="DWYA01000096">
    <property type="protein sequence ID" value="HJB40810.1"/>
    <property type="molecule type" value="Genomic_DNA"/>
</dbReference>
<evidence type="ECO:0000313" key="6">
    <source>
        <dbReference type="Proteomes" id="UP000824209"/>
    </source>
</evidence>
<proteinExistence type="predicted"/>
<protein>
    <submittedName>
        <fullName evidence="5">GntR family transcriptional regulator</fullName>
    </submittedName>
</protein>
<dbReference type="PANTHER" id="PTHR38445">
    <property type="entry name" value="HTH-TYPE TRANSCRIPTIONAL REPRESSOR YTRA"/>
    <property type="match status" value="1"/>
</dbReference>
<dbReference type="AlphaFoldDB" id="A0A9D2M4N8"/>
<dbReference type="Proteomes" id="UP000824209">
    <property type="component" value="Unassembled WGS sequence"/>
</dbReference>
<evidence type="ECO:0000256" key="3">
    <source>
        <dbReference type="ARBA" id="ARBA00023163"/>
    </source>
</evidence>
<dbReference type="PANTHER" id="PTHR38445:SF6">
    <property type="entry name" value="GNTR-FAMILY TRANSCRIPTIONAL REGULATOR"/>
    <property type="match status" value="1"/>
</dbReference>
<dbReference type="GO" id="GO:0003677">
    <property type="term" value="F:DNA binding"/>
    <property type="evidence" value="ECO:0007669"/>
    <property type="project" value="UniProtKB-KW"/>
</dbReference>
<evidence type="ECO:0000313" key="5">
    <source>
        <dbReference type="EMBL" id="HJB40810.1"/>
    </source>
</evidence>
<keyword evidence="1" id="KW-0805">Transcription regulation</keyword>
<dbReference type="SUPFAM" id="SSF46785">
    <property type="entry name" value="Winged helix' DNA-binding domain"/>
    <property type="match status" value="1"/>
</dbReference>
<dbReference type="PRINTS" id="PR00035">
    <property type="entry name" value="HTHGNTR"/>
</dbReference>
<dbReference type="Pfam" id="PF00392">
    <property type="entry name" value="GntR"/>
    <property type="match status" value="1"/>
</dbReference>
<comment type="caution">
    <text evidence="5">The sequence shown here is derived from an EMBL/GenBank/DDBJ whole genome shotgun (WGS) entry which is preliminary data.</text>
</comment>
<evidence type="ECO:0000256" key="1">
    <source>
        <dbReference type="ARBA" id="ARBA00023015"/>
    </source>
</evidence>
<gene>
    <name evidence="5" type="ORF">H9943_10510</name>
</gene>
<dbReference type="GO" id="GO:0003700">
    <property type="term" value="F:DNA-binding transcription factor activity"/>
    <property type="evidence" value="ECO:0007669"/>
    <property type="project" value="InterPro"/>
</dbReference>
<evidence type="ECO:0000259" key="4">
    <source>
        <dbReference type="PROSITE" id="PS50949"/>
    </source>
</evidence>
<dbReference type="InterPro" id="IPR000524">
    <property type="entry name" value="Tscrpt_reg_HTH_GntR"/>
</dbReference>
<dbReference type="InterPro" id="IPR036388">
    <property type="entry name" value="WH-like_DNA-bd_sf"/>
</dbReference>
<organism evidence="5 6">
    <name type="scientific">Candidatus Ruthenibacterium avium</name>
    <dbReference type="NCBI Taxonomy" id="2838751"/>
    <lineage>
        <taxon>Bacteria</taxon>
        <taxon>Bacillati</taxon>
        <taxon>Bacillota</taxon>
        <taxon>Clostridia</taxon>
        <taxon>Eubacteriales</taxon>
        <taxon>Oscillospiraceae</taxon>
        <taxon>Ruthenibacterium</taxon>
    </lineage>
</organism>
<keyword evidence="3" id="KW-0804">Transcription</keyword>
<dbReference type="Gene3D" id="1.10.10.10">
    <property type="entry name" value="Winged helix-like DNA-binding domain superfamily/Winged helix DNA-binding domain"/>
    <property type="match status" value="1"/>
</dbReference>